<dbReference type="GO" id="GO:0003677">
    <property type="term" value="F:DNA binding"/>
    <property type="evidence" value="ECO:0007669"/>
    <property type="project" value="UniProtKB-KW"/>
</dbReference>
<dbReference type="RefSeq" id="WP_217977540.1">
    <property type="nucleotide sequence ID" value="NZ_JAHTBI010000085.1"/>
</dbReference>
<dbReference type="Pfam" id="PF00126">
    <property type="entry name" value="HTH_1"/>
    <property type="match status" value="1"/>
</dbReference>
<dbReference type="PANTHER" id="PTHR30346">
    <property type="entry name" value="TRANSCRIPTIONAL DUAL REGULATOR HCAR-RELATED"/>
    <property type="match status" value="1"/>
</dbReference>
<evidence type="ECO:0000256" key="3">
    <source>
        <dbReference type="ARBA" id="ARBA00023125"/>
    </source>
</evidence>
<dbReference type="EMBL" id="JAHTBI010000085">
    <property type="protein sequence ID" value="MBV6289579.1"/>
    <property type="molecule type" value="Genomic_DNA"/>
</dbReference>
<sequence>MIRELKTLVAVAREGTFAAAAHRIGLTQAAVSAQMQRLEAELGFALFDRTGRAAHLNRRGQEMLVKAQALIQMYNELGNSKPGVPASTLLTIGAIASIQRSLLPNALAQFHRQFPQCRTRIIPGLSMELVNMVDAGELDMAAIIRPPFSLQSDLTWTTLAREPYRLIAPKKMQGDDWIALLSSTPFIRYDRSSFGGRQVDRFLRQMHFVPREVCELDEQEAIVKLVANGVGVALVPETMRKAWPASVRVMDLGEHTFHRDVGLVHRARTSLSTTVEVLADLIVASSATR</sequence>
<accession>A0A9Q3AFM4</accession>
<dbReference type="Proteomes" id="UP001106592">
    <property type="component" value="Unassembled WGS sequence"/>
</dbReference>
<protein>
    <submittedName>
        <fullName evidence="6">LysR family transcriptional regulator</fullName>
    </submittedName>
</protein>
<dbReference type="CDD" id="cd08427">
    <property type="entry name" value="PBP2_LTTR_like_2"/>
    <property type="match status" value="1"/>
</dbReference>
<dbReference type="GO" id="GO:0032993">
    <property type="term" value="C:protein-DNA complex"/>
    <property type="evidence" value="ECO:0007669"/>
    <property type="project" value="TreeGrafter"/>
</dbReference>
<dbReference type="InterPro" id="IPR000847">
    <property type="entry name" value="LysR_HTH_N"/>
</dbReference>
<dbReference type="PANTHER" id="PTHR30346:SF28">
    <property type="entry name" value="HTH-TYPE TRANSCRIPTIONAL REGULATOR CYNR"/>
    <property type="match status" value="1"/>
</dbReference>
<reference evidence="6" key="1">
    <citation type="journal article" date="2022" name="Int. J. Syst. Evol. Microbiol.">
        <title>Pseudomonas aegrilactucae sp. nov. and Pseudomonas morbosilactucae sp. nov., pathogens causing bacterial rot of lettuce in Japan.</title>
        <authorList>
            <person name="Sawada H."/>
            <person name="Fujikawa T."/>
            <person name="Satou M."/>
        </authorList>
    </citation>
    <scope>NUCLEOTIDE SEQUENCE</scope>
    <source>
        <strain evidence="6">MAFF 301350</strain>
    </source>
</reference>
<keyword evidence="7" id="KW-1185">Reference proteome</keyword>
<evidence type="ECO:0000256" key="1">
    <source>
        <dbReference type="ARBA" id="ARBA00009437"/>
    </source>
</evidence>
<keyword evidence="3" id="KW-0238">DNA-binding</keyword>
<proteinExistence type="inferred from homology"/>
<dbReference type="GO" id="GO:0003700">
    <property type="term" value="F:DNA-binding transcription factor activity"/>
    <property type="evidence" value="ECO:0007669"/>
    <property type="project" value="InterPro"/>
</dbReference>
<dbReference type="FunFam" id="1.10.10.10:FF:000001">
    <property type="entry name" value="LysR family transcriptional regulator"/>
    <property type="match status" value="1"/>
</dbReference>
<evidence type="ECO:0000256" key="2">
    <source>
        <dbReference type="ARBA" id="ARBA00023015"/>
    </source>
</evidence>
<evidence type="ECO:0000259" key="5">
    <source>
        <dbReference type="PROSITE" id="PS50931"/>
    </source>
</evidence>
<comment type="caution">
    <text evidence="6">The sequence shown here is derived from an EMBL/GenBank/DDBJ whole genome shotgun (WGS) entry which is preliminary data.</text>
</comment>
<keyword evidence="4" id="KW-0804">Transcription</keyword>
<evidence type="ECO:0000313" key="6">
    <source>
        <dbReference type="EMBL" id="MBV6289579.1"/>
    </source>
</evidence>
<evidence type="ECO:0000313" key="7">
    <source>
        <dbReference type="Proteomes" id="UP001106592"/>
    </source>
</evidence>
<name>A0A9Q3AFM4_9PSED</name>
<gene>
    <name evidence="6" type="ORF">KUO17_21535</name>
</gene>
<dbReference type="Pfam" id="PF03466">
    <property type="entry name" value="LysR_substrate"/>
    <property type="match status" value="1"/>
</dbReference>
<dbReference type="AlphaFoldDB" id="A0A9Q3AFM4"/>
<reference evidence="6" key="2">
    <citation type="journal article" date="2023" name="Plant Pathol.">
        <title>Dismantling and reorganizing Pseudomonas marginalis sensu#lato.</title>
        <authorList>
            <person name="Sawada H."/>
            <person name="Fujikawa T."/>
            <person name="Satou M."/>
        </authorList>
    </citation>
    <scope>NUCLEOTIDE SEQUENCE</scope>
    <source>
        <strain evidence="6">MAFF 301350</strain>
    </source>
</reference>
<dbReference type="InterPro" id="IPR005119">
    <property type="entry name" value="LysR_subst-bd"/>
</dbReference>
<keyword evidence="2" id="KW-0805">Transcription regulation</keyword>
<feature type="domain" description="HTH lysR-type" evidence="5">
    <location>
        <begin position="1"/>
        <end position="57"/>
    </location>
</feature>
<dbReference type="PROSITE" id="PS50931">
    <property type="entry name" value="HTH_LYSR"/>
    <property type="match status" value="1"/>
</dbReference>
<evidence type="ECO:0000256" key="4">
    <source>
        <dbReference type="ARBA" id="ARBA00023163"/>
    </source>
</evidence>
<comment type="similarity">
    <text evidence="1">Belongs to the LysR transcriptional regulatory family.</text>
</comment>
<organism evidence="6 7">
    <name type="scientific">Pseudomonas aegrilactucae</name>
    <dbReference type="NCBI Taxonomy" id="2854028"/>
    <lineage>
        <taxon>Bacteria</taxon>
        <taxon>Pseudomonadati</taxon>
        <taxon>Pseudomonadota</taxon>
        <taxon>Gammaproteobacteria</taxon>
        <taxon>Pseudomonadales</taxon>
        <taxon>Pseudomonadaceae</taxon>
        <taxon>Pseudomonas</taxon>
    </lineage>
</organism>